<reference evidence="1" key="1">
    <citation type="submission" date="2020-07" db="EMBL/GenBank/DDBJ databases">
        <title>Multicomponent nature underlies the extraordinary mechanical properties of spider dragline silk.</title>
        <authorList>
            <person name="Kono N."/>
            <person name="Nakamura H."/>
            <person name="Mori M."/>
            <person name="Yoshida Y."/>
            <person name="Ohtoshi R."/>
            <person name="Malay A.D."/>
            <person name="Moran D.A.P."/>
            <person name="Tomita M."/>
            <person name="Numata K."/>
            <person name="Arakawa K."/>
        </authorList>
    </citation>
    <scope>NUCLEOTIDE SEQUENCE</scope>
</reference>
<name>A0A8X6HYJ6_TRICU</name>
<evidence type="ECO:0000313" key="2">
    <source>
        <dbReference type="Proteomes" id="UP000887116"/>
    </source>
</evidence>
<evidence type="ECO:0000313" key="1">
    <source>
        <dbReference type="EMBL" id="GFR30920.1"/>
    </source>
</evidence>
<dbReference type="EMBL" id="BMAO01019499">
    <property type="protein sequence ID" value="GFR30920.1"/>
    <property type="molecule type" value="Genomic_DNA"/>
</dbReference>
<keyword evidence="2" id="KW-1185">Reference proteome</keyword>
<protein>
    <submittedName>
        <fullName evidence="1">Uncharacterized protein</fullName>
    </submittedName>
</protein>
<proteinExistence type="predicted"/>
<dbReference type="Proteomes" id="UP000887116">
    <property type="component" value="Unassembled WGS sequence"/>
</dbReference>
<organism evidence="1 2">
    <name type="scientific">Trichonephila clavata</name>
    <name type="common">Joro spider</name>
    <name type="synonym">Nephila clavata</name>
    <dbReference type="NCBI Taxonomy" id="2740835"/>
    <lineage>
        <taxon>Eukaryota</taxon>
        <taxon>Metazoa</taxon>
        <taxon>Ecdysozoa</taxon>
        <taxon>Arthropoda</taxon>
        <taxon>Chelicerata</taxon>
        <taxon>Arachnida</taxon>
        <taxon>Araneae</taxon>
        <taxon>Araneomorphae</taxon>
        <taxon>Entelegynae</taxon>
        <taxon>Araneoidea</taxon>
        <taxon>Nephilidae</taxon>
        <taxon>Trichonephila</taxon>
    </lineage>
</organism>
<sequence>MTTKSHHVHFLRVADQNVCGNYSRATVQHYLAPVDFFFFPRIKITQKGTRHGMLDMEPDCSFFSRRGCNRNFFMESDAALTTARR</sequence>
<gene>
    <name evidence="1" type="ORF">TNCT_77331</name>
</gene>
<dbReference type="AlphaFoldDB" id="A0A8X6HYJ6"/>
<accession>A0A8X6HYJ6</accession>
<comment type="caution">
    <text evidence="1">The sequence shown here is derived from an EMBL/GenBank/DDBJ whole genome shotgun (WGS) entry which is preliminary data.</text>
</comment>